<dbReference type="Pfam" id="PF10103">
    <property type="entry name" value="Zincin_2"/>
    <property type="match status" value="1"/>
</dbReference>
<sequence length="465" mass="50288">MSDEKMGPPGEPERDPLSELLRQLGFTVPPQGLDLSTLMSQFQQAMQRAGANADAESGIDWAATRQAARRVVAALGPDPTPGQTQRRELADADRLAESWLDPTTSFPALSRPAQAWSRAEWVEDTMDSWRTIVDPIVRSIADAMAASFGGEAASEVPELGQLSGLFGPLLRSAAGQMYAVQLAQAIGQIAAEVVSGAELGLQLLSAPRVVLLPTNADAFVKGLGLADEDALMYLTVREAARQRLFASVSWLGPQLLALIEHYAREITIDSSALTDAVDMDSLGELTPEKLQEVSRQLQGRLFKPTRTPEQEDVLVRLETLMALIEGWVDAVTHDAASPWLSQEPALMEAIRRRRATGGPAEKVTSALVGLELHPRRVREAQRLWQAVEADRGIEGRDAVWSHPDLIPTASDLDDPIGFVQGDRDEHEGEDWDAGLAELLQEHDDNQGPGEGPSTGSEGQDPGSKS</sequence>
<dbReference type="RefSeq" id="WP_091968085.1">
    <property type="nucleotide sequence ID" value="NZ_FOGZ01000005.1"/>
</dbReference>
<dbReference type="InterPro" id="IPR042271">
    <property type="entry name" value="Zinicin_2_N"/>
</dbReference>
<reference evidence="2 3" key="1">
    <citation type="submission" date="2016-10" db="EMBL/GenBank/DDBJ databases">
        <authorList>
            <person name="de Groot N.N."/>
        </authorList>
    </citation>
    <scope>NUCLEOTIDE SEQUENCE [LARGE SCALE GENOMIC DNA]</scope>
    <source>
        <strain evidence="2 3">DSM 16859</strain>
    </source>
</reference>
<keyword evidence="3" id="KW-1185">Reference proteome</keyword>
<evidence type="ECO:0000256" key="1">
    <source>
        <dbReference type="SAM" id="MobiDB-lite"/>
    </source>
</evidence>
<name>A0A1H9QY06_9ACTN</name>
<dbReference type="Proteomes" id="UP000198815">
    <property type="component" value="Unassembled WGS sequence"/>
</dbReference>
<proteinExistence type="predicted"/>
<dbReference type="InterPro" id="IPR018766">
    <property type="entry name" value="Zinicin_2"/>
</dbReference>
<dbReference type="Gene3D" id="1.20.150.30">
    <property type="entry name" value="Zincin-like metallopeptidase, N-terminal domain"/>
    <property type="match status" value="1"/>
</dbReference>
<dbReference type="PANTHER" id="PTHR39420">
    <property type="match status" value="1"/>
</dbReference>
<protein>
    <submittedName>
        <fullName evidence="2">Putative hydrolase</fullName>
    </submittedName>
</protein>
<gene>
    <name evidence="2" type="ORF">SAMN05443377_1059</name>
</gene>
<keyword evidence="2" id="KW-0378">Hydrolase</keyword>
<evidence type="ECO:0000313" key="3">
    <source>
        <dbReference type="Proteomes" id="UP000198815"/>
    </source>
</evidence>
<evidence type="ECO:0000313" key="2">
    <source>
        <dbReference type="EMBL" id="SER65338.1"/>
    </source>
</evidence>
<dbReference type="GO" id="GO:0016787">
    <property type="term" value="F:hydrolase activity"/>
    <property type="evidence" value="ECO:0007669"/>
    <property type="project" value="UniProtKB-KW"/>
</dbReference>
<feature type="region of interest" description="Disordered" evidence="1">
    <location>
        <begin position="411"/>
        <end position="465"/>
    </location>
</feature>
<dbReference type="PANTHER" id="PTHR39420:SF2">
    <property type="entry name" value="HYDROLASE"/>
    <property type="match status" value="1"/>
</dbReference>
<dbReference type="SUPFAM" id="SSF55486">
    <property type="entry name" value="Metalloproteases ('zincins'), catalytic domain"/>
    <property type="match status" value="1"/>
</dbReference>
<dbReference type="STRING" id="64702.SAMN05443377_1059"/>
<organism evidence="2 3">
    <name type="scientific">Propionibacterium cyclohexanicum</name>
    <dbReference type="NCBI Taxonomy" id="64702"/>
    <lineage>
        <taxon>Bacteria</taxon>
        <taxon>Bacillati</taxon>
        <taxon>Actinomycetota</taxon>
        <taxon>Actinomycetes</taxon>
        <taxon>Propionibacteriales</taxon>
        <taxon>Propionibacteriaceae</taxon>
        <taxon>Propionibacterium</taxon>
    </lineage>
</organism>
<dbReference type="NCBIfam" id="TIGR03624">
    <property type="entry name" value="putative hydrolase"/>
    <property type="match status" value="1"/>
</dbReference>
<dbReference type="AlphaFoldDB" id="A0A1H9QY06"/>
<dbReference type="OrthoDB" id="8478472at2"/>
<accession>A0A1H9QY06</accession>
<dbReference type="EMBL" id="FOGZ01000005">
    <property type="protein sequence ID" value="SER65338.1"/>
    <property type="molecule type" value="Genomic_DNA"/>
</dbReference>